<dbReference type="AlphaFoldDB" id="A0AAD6ND24"/>
<dbReference type="Proteomes" id="UP001219568">
    <property type="component" value="Unassembled WGS sequence"/>
</dbReference>
<organism evidence="2 3">
    <name type="scientific">Penicillium canescens</name>
    <dbReference type="NCBI Taxonomy" id="5083"/>
    <lineage>
        <taxon>Eukaryota</taxon>
        <taxon>Fungi</taxon>
        <taxon>Dikarya</taxon>
        <taxon>Ascomycota</taxon>
        <taxon>Pezizomycotina</taxon>
        <taxon>Eurotiomycetes</taxon>
        <taxon>Eurotiomycetidae</taxon>
        <taxon>Eurotiales</taxon>
        <taxon>Aspergillaceae</taxon>
        <taxon>Penicillium</taxon>
    </lineage>
</organism>
<name>A0AAD6ND24_PENCN</name>
<protein>
    <submittedName>
        <fullName evidence="2">Uncharacterized protein</fullName>
    </submittedName>
</protein>
<dbReference type="EMBL" id="JAQJZL010000002">
    <property type="protein sequence ID" value="KAJ6052740.1"/>
    <property type="molecule type" value="Genomic_DNA"/>
</dbReference>
<evidence type="ECO:0000313" key="3">
    <source>
        <dbReference type="Proteomes" id="UP001219568"/>
    </source>
</evidence>
<evidence type="ECO:0000256" key="1">
    <source>
        <dbReference type="SAM" id="MobiDB-lite"/>
    </source>
</evidence>
<feature type="region of interest" description="Disordered" evidence="1">
    <location>
        <begin position="259"/>
        <end position="282"/>
    </location>
</feature>
<keyword evidence="3" id="KW-1185">Reference proteome</keyword>
<feature type="region of interest" description="Disordered" evidence="1">
    <location>
        <begin position="315"/>
        <end position="351"/>
    </location>
</feature>
<comment type="caution">
    <text evidence="2">The sequence shown here is derived from an EMBL/GenBank/DDBJ whole genome shotgun (WGS) entry which is preliminary data.</text>
</comment>
<accession>A0AAD6ND24</accession>
<evidence type="ECO:0000313" key="2">
    <source>
        <dbReference type="EMBL" id="KAJ6052740.1"/>
    </source>
</evidence>
<reference evidence="2" key="1">
    <citation type="journal article" date="2023" name="IMA Fungus">
        <title>Comparative genomic study of the Penicillium genus elucidates a diverse pangenome and 15 lateral gene transfer events.</title>
        <authorList>
            <person name="Petersen C."/>
            <person name="Sorensen T."/>
            <person name="Nielsen M.R."/>
            <person name="Sondergaard T.E."/>
            <person name="Sorensen J.L."/>
            <person name="Fitzpatrick D.A."/>
            <person name="Frisvad J.C."/>
            <person name="Nielsen K.L."/>
        </authorList>
    </citation>
    <scope>NUCLEOTIDE SEQUENCE</scope>
    <source>
        <strain evidence="2">IBT 15450</strain>
    </source>
</reference>
<reference evidence="2" key="2">
    <citation type="submission" date="2023-01" db="EMBL/GenBank/DDBJ databases">
        <authorList>
            <person name="Petersen C."/>
        </authorList>
    </citation>
    <scope>NUCLEOTIDE SEQUENCE</scope>
    <source>
        <strain evidence="2">IBT 15450</strain>
    </source>
</reference>
<gene>
    <name evidence="2" type="ORF">N7460_003274</name>
</gene>
<sequence length="443" mass="49038">MADEHRSVLEVLEDLGVPPSDHEFLRRLYSSEDPFLGPSNAELDPTAGNRGPARLSAANLSNTLASLRISERACVQRPATTPQEQRDPVHYGDEWVSLISHESNSLISELRGQLESPEDIRRPGFAEPPGSSVYDSDRGEPSNFHSDPPTPGPSGYQQASLPRTPARNNDVEDLISSFPRPPVFNSPKGKRALSAIAPGEQQGIIETSTKANLFPPDTSRRVSTPTIFADSSTVFHTDIINIGDQSHSVPQRQKKQSAFARLSQTKRHRRTNPRRLRADPSRIHGSFSFDTLVIPAPIPSPSPPSTPTRTPLLNVSPSISRTSPVDFIEQDPRSTRHGGHKVSLDHPKPIYPSCGNRDRRASYGLFPQPYHSPCASFNSTIHKVPRVHPYCEATDPRFYRKIPYPSPLAKSSRSLDKHAARHTGSFKRCLSRVCTRISSLCDR</sequence>
<proteinExistence type="predicted"/>
<feature type="region of interest" description="Disordered" evidence="1">
    <location>
        <begin position="110"/>
        <end position="187"/>
    </location>
</feature>
<feature type="compositionally biased region" description="Basic residues" evidence="1">
    <location>
        <begin position="264"/>
        <end position="275"/>
    </location>
</feature>